<evidence type="ECO:0000313" key="6">
    <source>
        <dbReference type="Proteomes" id="UP000886858"/>
    </source>
</evidence>
<dbReference type="Proteomes" id="UP000886858">
    <property type="component" value="Unassembled WGS sequence"/>
</dbReference>
<dbReference type="GO" id="GO:0000976">
    <property type="term" value="F:transcription cis-regulatory region binding"/>
    <property type="evidence" value="ECO:0007669"/>
    <property type="project" value="TreeGrafter"/>
</dbReference>
<dbReference type="SUPFAM" id="SSF53822">
    <property type="entry name" value="Periplasmic binding protein-like I"/>
    <property type="match status" value="1"/>
</dbReference>
<feature type="domain" description="Transcriptional regulator LacI/GalR-like sensor" evidence="4">
    <location>
        <begin position="127"/>
        <end position="217"/>
    </location>
</feature>
<keyword evidence="3" id="KW-0804">Transcription</keyword>
<evidence type="ECO:0000256" key="2">
    <source>
        <dbReference type="ARBA" id="ARBA00023125"/>
    </source>
</evidence>
<evidence type="ECO:0000259" key="4">
    <source>
        <dbReference type="Pfam" id="PF13377"/>
    </source>
</evidence>
<dbReference type="InterPro" id="IPR046335">
    <property type="entry name" value="LacI/GalR-like_sensor"/>
</dbReference>
<name>A0A9D2I3M0_9FIRM</name>
<comment type="caution">
    <text evidence="5">The sequence shown here is derived from an EMBL/GenBank/DDBJ whole genome shotgun (WGS) entry which is preliminary data.</text>
</comment>
<dbReference type="InterPro" id="IPR028082">
    <property type="entry name" value="Peripla_BP_I"/>
</dbReference>
<dbReference type="PANTHER" id="PTHR30146">
    <property type="entry name" value="LACI-RELATED TRANSCRIPTIONAL REPRESSOR"/>
    <property type="match status" value="1"/>
</dbReference>
<dbReference type="GO" id="GO:0003700">
    <property type="term" value="F:DNA-binding transcription factor activity"/>
    <property type="evidence" value="ECO:0007669"/>
    <property type="project" value="TreeGrafter"/>
</dbReference>
<dbReference type="AlphaFoldDB" id="A0A9D2I3M0"/>
<reference evidence="5" key="2">
    <citation type="submission" date="2021-04" db="EMBL/GenBank/DDBJ databases">
        <authorList>
            <person name="Gilroy R."/>
        </authorList>
    </citation>
    <scope>NUCLEOTIDE SEQUENCE</scope>
    <source>
        <strain evidence="5">CHK179-7159</strain>
    </source>
</reference>
<protein>
    <submittedName>
        <fullName evidence="5">Substrate-binding domain-containing protein</fullName>
    </submittedName>
</protein>
<gene>
    <name evidence="5" type="ORF">H9717_04175</name>
</gene>
<organism evidence="5 6">
    <name type="scientific">Candidatus Eisenbergiella merdipullorum</name>
    <dbReference type="NCBI Taxonomy" id="2838553"/>
    <lineage>
        <taxon>Bacteria</taxon>
        <taxon>Bacillati</taxon>
        <taxon>Bacillota</taxon>
        <taxon>Clostridia</taxon>
        <taxon>Lachnospirales</taxon>
        <taxon>Lachnospiraceae</taxon>
        <taxon>Eisenbergiella</taxon>
    </lineage>
</organism>
<evidence type="ECO:0000256" key="1">
    <source>
        <dbReference type="ARBA" id="ARBA00023015"/>
    </source>
</evidence>
<reference evidence="5" key="1">
    <citation type="journal article" date="2021" name="PeerJ">
        <title>Extensive microbial diversity within the chicken gut microbiome revealed by metagenomics and culture.</title>
        <authorList>
            <person name="Gilroy R."/>
            <person name="Ravi A."/>
            <person name="Getino M."/>
            <person name="Pursley I."/>
            <person name="Horton D.L."/>
            <person name="Alikhan N.F."/>
            <person name="Baker D."/>
            <person name="Gharbi K."/>
            <person name="Hall N."/>
            <person name="Watson M."/>
            <person name="Adriaenssens E.M."/>
            <person name="Foster-Nyarko E."/>
            <person name="Jarju S."/>
            <person name="Secka A."/>
            <person name="Antonio M."/>
            <person name="Oren A."/>
            <person name="Chaudhuri R.R."/>
            <person name="La Ragione R."/>
            <person name="Hildebrand F."/>
            <person name="Pallen M.J."/>
        </authorList>
    </citation>
    <scope>NUCLEOTIDE SEQUENCE</scope>
    <source>
        <strain evidence="5">CHK179-7159</strain>
    </source>
</reference>
<dbReference type="PANTHER" id="PTHR30146:SF154">
    <property type="entry name" value="TRANSCRIPTION REGULATOR, MEMBER OF GALR FAMILY"/>
    <property type="match status" value="1"/>
</dbReference>
<keyword evidence="2" id="KW-0238">DNA-binding</keyword>
<proteinExistence type="predicted"/>
<keyword evidence="1" id="KW-0805">Transcription regulation</keyword>
<dbReference type="EMBL" id="DWYY01000045">
    <property type="protein sequence ID" value="HJA92300.1"/>
    <property type="molecule type" value="Genomic_DNA"/>
</dbReference>
<evidence type="ECO:0000256" key="3">
    <source>
        <dbReference type="ARBA" id="ARBA00023163"/>
    </source>
</evidence>
<dbReference type="Pfam" id="PF13377">
    <property type="entry name" value="Peripla_BP_3"/>
    <property type="match status" value="1"/>
</dbReference>
<accession>A0A9D2I3M0</accession>
<sequence length="330" mass="36637">MSDFSDEFCIVIGTSATWVPKAVRALALNGKKSVVVSYRLKETFAGQSMVLMNHYTAMQDLISYLCAAERSRIALYGINPNSSADLIKQQCFLESEIIQAGKQDIYPNLASLENCFQHFRKHVSFYNAVICSTDIVAVSLLRRLHAEGIRVPEDLYLAGFGSSMISQLTAPSLTTASLDHYELGRQAVNIFAYLARQTGAVSVTVHVRCQIAIRGSTAYFGPVQSVKEVPDHPISLDVNFYADNEATSILSLDTLLADADRLDLCILLGIRNGKTIESLADQLDASDATIRYRLHRLLTHNSLPDRTQLFRLLENYLRPDALQDAIDMKP</sequence>
<evidence type="ECO:0000313" key="5">
    <source>
        <dbReference type="EMBL" id="HJA92300.1"/>
    </source>
</evidence>
<dbReference type="Gene3D" id="3.40.50.2300">
    <property type="match status" value="2"/>
</dbReference>